<proteinExistence type="predicted"/>
<evidence type="ECO:0000313" key="3">
    <source>
        <dbReference type="EMBL" id="EGZ30231.1"/>
    </source>
</evidence>
<feature type="compositionally biased region" description="Basic residues" evidence="1">
    <location>
        <begin position="299"/>
        <end position="314"/>
    </location>
</feature>
<dbReference type="PANTHER" id="PTHR31569:SF4">
    <property type="entry name" value="SWIM-TYPE DOMAIN-CONTAINING PROTEIN"/>
    <property type="match status" value="1"/>
</dbReference>
<dbReference type="InterPro" id="IPR048324">
    <property type="entry name" value="ZSWIM1-3_RNaseH-like"/>
</dbReference>
<feature type="domain" description="ZSWIM1/3 RNaseH-like" evidence="2">
    <location>
        <begin position="2"/>
        <end position="43"/>
    </location>
</feature>
<dbReference type="AlphaFoldDB" id="G4YND8"/>
<dbReference type="GeneID" id="20641201"/>
<dbReference type="PANTHER" id="PTHR31569">
    <property type="entry name" value="SWIM-TYPE DOMAIN-CONTAINING PROTEIN"/>
    <property type="match status" value="1"/>
</dbReference>
<reference evidence="3 4" key="1">
    <citation type="journal article" date="2006" name="Science">
        <title>Phytophthora genome sequences uncover evolutionary origins and mechanisms of pathogenesis.</title>
        <authorList>
            <person name="Tyler B.M."/>
            <person name="Tripathy S."/>
            <person name="Zhang X."/>
            <person name="Dehal P."/>
            <person name="Jiang R.H."/>
            <person name="Aerts A."/>
            <person name="Arredondo F.D."/>
            <person name="Baxter L."/>
            <person name="Bensasson D."/>
            <person name="Beynon J.L."/>
            <person name="Chapman J."/>
            <person name="Damasceno C.M."/>
            <person name="Dorrance A.E."/>
            <person name="Dou D."/>
            <person name="Dickerman A.W."/>
            <person name="Dubchak I.L."/>
            <person name="Garbelotto M."/>
            <person name="Gijzen M."/>
            <person name="Gordon S.G."/>
            <person name="Govers F."/>
            <person name="Grunwald N.J."/>
            <person name="Huang W."/>
            <person name="Ivors K.L."/>
            <person name="Jones R.W."/>
            <person name="Kamoun S."/>
            <person name="Krampis K."/>
            <person name="Lamour K.H."/>
            <person name="Lee M.K."/>
            <person name="McDonald W.H."/>
            <person name="Medina M."/>
            <person name="Meijer H.J."/>
            <person name="Nordberg E.K."/>
            <person name="Maclean D.J."/>
            <person name="Ospina-Giraldo M.D."/>
            <person name="Morris P.F."/>
            <person name="Phuntumart V."/>
            <person name="Putnam N.H."/>
            <person name="Rash S."/>
            <person name="Rose J.K."/>
            <person name="Sakihama Y."/>
            <person name="Salamov A.A."/>
            <person name="Savidor A."/>
            <person name="Scheuring C.F."/>
            <person name="Smith B.M."/>
            <person name="Sobral B.W."/>
            <person name="Terry A."/>
            <person name="Torto-Alalibo T.A."/>
            <person name="Win J."/>
            <person name="Xu Z."/>
            <person name="Zhang H."/>
            <person name="Grigoriev I.V."/>
            <person name="Rokhsar D.S."/>
            <person name="Boore J.L."/>
        </authorList>
    </citation>
    <scope>NUCLEOTIDE SEQUENCE [LARGE SCALE GENOMIC DNA]</scope>
    <source>
        <strain evidence="3 4">P6497</strain>
    </source>
</reference>
<organism evidence="3 4">
    <name type="scientific">Phytophthora sojae (strain P6497)</name>
    <name type="common">Soybean stem and root rot agent</name>
    <name type="synonym">Phytophthora megasperma f. sp. glycines</name>
    <dbReference type="NCBI Taxonomy" id="1094619"/>
    <lineage>
        <taxon>Eukaryota</taxon>
        <taxon>Sar</taxon>
        <taxon>Stramenopiles</taxon>
        <taxon>Oomycota</taxon>
        <taxon>Peronosporomycetes</taxon>
        <taxon>Peronosporales</taxon>
        <taxon>Peronosporaceae</taxon>
        <taxon>Phytophthora</taxon>
    </lineage>
</organism>
<dbReference type="EMBL" id="JH159151">
    <property type="protein sequence ID" value="EGZ30231.1"/>
    <property type="molecule type" value="Genomic_DNA"/>
</dbReference>
<dbReference type="Pfam" id="PF21056">
    <property type="entry name" value="ZSWIM1-3_RNaseH-like"/>
    <property type="match status" value="1"/>
</dbReference>
<dbReference type="RefSeq" id="XP_009517506.1">
    <property type="nucleotide sequence ID" value="XM_009519211.1"/>
</dbReference>
<dbReference type="SMR" id="G4YND8"/>
<dbReference type="InterPro" id="IPR052579">
    <property type="entry name" value="Zinc_finger_SWIM"/>
</dbReference>
<feature type="compositionally biased region" description="Acidic residues" evidence="1">
    <location>
        <begin position="325"/>
        <end position="338"/>
    </location>
</feature>
<protein>
    <recommendedName>
        <fullName evidence="2">ZSWIM1/3 RNaseH-like domain-containing protein</fullName>
    </recommendedName>
</protein>
<dbReference type="KEGG" id="psoj:PHYSODRAFT_295077"/>
<evidence type="ECO:0000259" key="2">
    <source>
        <dbReference type="Pfam" id="PF21056"/>
    </source>
</evidence>
<dbReference type="Proteomes" id="UP000002640">
    <property type="component" value="Unassembled WGS sequence"/>
</dbReference>
<name>G4YND8_PHYSP</name>
<gene>
    <name evidence="3" type="ORF">PHYSODRAFT_295077</name>
</gene>
<feature type="region of interest" description="Disordered" evidence="1">
    <location>
        <begin position="290"/>
        <end position="339"/>
    </location>
</feature>
<evidence type="ECO:0000313" key="4">
    <source>
        <dbReference type="Proteomes" id="UP000002640"/>
    </source>
</evidence>
<dbReference type="InParanoid" id="G4YND8"/>
<accession>G4YND8</accession>
<keyword evidence="4" id="KW-1185">Reference proteome</keyword>
<evidence type="ECO:0000256" key="1">
    <source>
        <dbReference type="SAM" id="MobiDB-lite"/>
    </source>
</evidence>
<sequence length="596" mass="67477">MLNAISTFKKNNEEWERVQVIMVDKDLTEIKVLEDEFPRARVLICHFHVLKYFRTVTANAKYGLNQQRQSEVLLAVQDMVYAKDDYTSYDSEMLNVLRIASQHAAELIQEQYLHALKTLPNQSVIPLNSIHKRWLLRSDISISIDVPQARLPFVTRINTRQKALTEQETFSRLSVLQARLTEAVVAHGTSHFESIFRTLEQFVDLVVDGHIPQLATPPEKGLPQGAMNSGASTPTKRGAIVTGPQLQHSGIRRTRSDLLKPNRVGVSSKKYLNLTPSTFSAADSHLPKRFTCRGESVRRRQPVRGTRKDRKKQKAKSDRKSSAAEFEDSEDDDSDNLVDDNAQLSTASHQEAGGLRQHRDHAEEITSLASIIDIPTTTSVLISLYQKCFRLKCSIHAYDNIIMLEAAMIEKRDASRVNGEIVHDVDVDGEGIDNICVEAGNAGYCFHSSAITAMQMFHQRLQYLAAASSCLNWFQSHADEIQINQEVVQKIVDVLRTTSVFSRLALGNHDAFFYDLFAFMDGNWMNDLCIKMALHVSLGYRKDTCFIDTSFFSYTKPEHALLHDAFATSFLGVSRIWFFQFVSITSTGAWYWSTDE</sequence>
<feature type="region of interest" description="Disordered" evidence="1">
    <location>
        <begin position="214"/>
        <end position="252"/>
    </location>
</feature>
<feature type="compositionally biased region" description="Polar residues" evidence="1">
    <location>
        <begin position="226"/>
        <end position="235"/>
    </location>
</feature>